<accession>X6PB37</accession>
<evidence type="ECO:0000313" key="1">
    <source>
        <dbReference type="EMBL" id="ETO35284.1"/>
    </source>
</evidence>
<name>X6PB37_RETFI</name>
<sequence>MTFKAKDNHNNPIIIGRNDDDYHGVRAVIGGSNSHLLFITYSKNNISVFDFNIFQFIKDDTLPTNDIIRSHCFVSKSENGQEQEMMKINQDKIKQNCEMLLFKYNTGLSIDYDEDSNTFQFHQLPVCDDVAPFCRYAYVCVNDIILFFGRYDWR</sequence>
<organism evidence="1 2">
    <name type="scientific">Reticulomyxa filosa</name>
    <dbReference type="NCBI Taxonomy" id="46433"/>
    <lineage>
        <taxon>Eukaryota</taxon>
        <taxon>Sar</taxon>
        <taxon>Rhizaria</taxon>
        <taxon>Retaria</taxon>
        <taxon>Foraminifera</taxon>
        <taxon>Monothalamids</taxon>
        <taxon>Reticulomyxidae</taxon>
        <taxon>Reticulomyxa</taxon>
    </lineage>
</organism>
<dbReference type="Proteomes" id="UP000023152">
    <property type="component" value="Unassembled WGS sequence"/>
</dbReference>
<dbReference type="EMBL" id="ASPP01001782">
    <property type="protein sequence ID" value="ETO35284.1"/>
    <property type="molecule type" value="Genomic_DNA"/>
</dbReference>
<proteinExistence type="predicted"/>
<dbReference type="AlphaFoldDB" id="X6PB37"/>
<protein>
    <submittedName>
        <fullName evidence="1">Uncharacterized protein</fullName>
    </submittedName>
</protein>
<reference evidence="1 2" key="1">
    <citation type="journal article" date="2013" name="Curr. Biol.">
        <title>The Genome of the Foraminiferan Reticulomyxa filosa.</title>
        <authorList>
            <person name="Glockner G."/>
            <person name="Hulsmann N."/>
            <person name="Schleicher M."/>
            <person name="Noegel A.A."/>
            <person name="Eichinger L."/>
            <person name="Gallinger C."/>
            <person name="Pawlowski J."/>
            <person name="Sierra R."/>
            <person name="Euteneuer U."/>
            <person name="Pillet L."/>
            <person name="Moustafa A."/>
            <person name="Platzer M."/>
            <person name="Groth M."/>
            <person name="Szafranski K."/>
            <person name="Schliwa M."/>
        </authorList>
    </citation>
    <scope>NUCLEOTIDE SEQUENCE [LARGE SCALE GENOMIC DNA]</scope>
</reference>
<evidence type="ECO:0000313" key="2">
    <source>
        <dbReference type="Proteomes" id="UP000023152"/>
    </source>
</evidence>
<gene>
    <name evidence="1" type="ORF">RFI_01779</name>
</gene>
<comment type="caution">
    <text evidence="1">The sequence shown here is derived from an EMBL/GenBank/DDBJ whole genome shotgun (WGS) entry which is preliminary data.</text>
</comment>
<keyword evidence="2" id="KW-1185">Reference proteome</keyword>